<dbReference type="PANTHER" id="PTHR13748:SF62">
    <property type="entry name" value="COBW DOMAIN-CONTAINING PROTEIN"/>
    <property type="match status" value="1"/>
</dbReference>
<dbReference type="Proteomes" id="UP001177080">
    <property type="component" value="Unassembled WGS sequence"/>
</dbReference>
<dbReference type="CDD" id="cd03112">
    <property type="entry name" value="CobW-like"/>
    <property type="match status" value="1"/>
</dbReference>
<evidence type="ECO:0000256" key="3">
    <source>
        <dbReference type="ARBA" id="ARBA00023186"/>
    </source>
</evidence>
<name>A0ABT8XHW9_9HYPH</name>
<keyword evidence="2" id="KW-0378">Hydrolase</keyword>
<dbReference type="InterPro" id="IPR036627">
    <property type="entry name" value="CobW-likC_sf"/>
</dbReference>
<dbReference type="EMBL" id="WHSC02000008">
    <property type="protein sequence ID" value="MDO6123327.1"/>
    <property type="molecule type" value="Genomic_DNA"/>
</dbReference>
<dbReference type="SUPFAM" id="SSF52540">
    <property type="entry name" value="P-loop containing nucleoside triphosphate hydrolases"/>
    <property type="match status" value="1"/>
</dbReference>
<feature type="domain" description="CobW C-terminal" evidence="7">
    <location>
        <begin position="298"/>
        <end position="391"/>
    </location>
</feature>
<comment type="function">
    <text evidence="5">Zinc chaperone that directly transfers zinc cofactor to target proteins, thereby activating them. Zinc is transferred from the CXCC motif in the GTPase domain to the zinc binding site in target proteins in a process requiring GTP hydrolysis.</text>
</comment>
<dbReference type="InterPro" id="IPR027417">
    <property type="entry name" value="P-loop_NTPase"/>
</dbReference>
<reference evidence="8" key="1">
    <citation type="submission" date="2022-04" db="EMBL/GenBank/DDBJ databases">
        <title>Shinella lacus sp. nov., a novel member of the genus Shinella from water.</title>
        <authorList>
            <person name="Deng Y."/>
        </authorList>
    </citation>
    <scope>NUCLEOTIDE SEQUENCE</scope>
    <source>
        <strain evidence="8">JCM 31239</strain>
    </source>
</reference>
<proteinExistence type="inferred from homology"/>
<evidence type="ECO:0000313" key="9">
    <source>
        <dbReference type="Proteomes" id="UP001177080"/>
    </source>
</evidence>
<dbReference type="Gene3D" id="3.30.1220.10">
    <property type="entry name" value="CobW-like, C-terminal domain"/>
    <property type="match status" value="1"/>
</dbReference>
<dbReference type="Pfam" id="PF07683">
    <property type="entry name" value="CobW_C"/>
    <property type="match status" value="1"/>
</dbReference>
<dbReference type="SUPFAM" id="SSF90002">
    <property type="entry name" value="Hypothetical protein YjiA, C-terminal domain"/>
    <property type="match status" value="1"/>
</dbReference>
<dbReference type="SMART" id="SM00833">
    <property type="entry name" value="CobW_C"/>
    <property type="match status" value="1"/>
</dbReference>
<organism evidence="8 9">
    <name type="scientific">Shinella curvata</name>
    <dbReference type="NCBI Taxonomy" id="1817964"/>
    <lineage>
        <taxon>Bacteria</taxon>
        <taxon>Pseudomonadati</taxon>
        <taxon>Pseudomonadota</taxon>
        <taxon>Alphaproteobacteria</taxon>
        <taxon>Hyphomicrobiales</taxon>
        <taxon>Rhizobiaceae</taxon>
        <taxon>Shinella</taxon>
    </lineage>
</organism>
<gene>
    <name evidence="8" type="ORF">GB928_019225</name>
</gene>
<dbReference type="InterPro" id="IPR011629">
    <property type="entry name" value="CobW-like_C"/>
</dbReference>
<accession>A0ABT8XHW9</accession>
<dbReference type="PANTHER" id="PTHR13748">
    <property type="entry name" value="COBW-RELATED"/>
    <property type="match status" value="1"/>
</dbReference>
<evidence type="ECO:0000259" key="7">
    <source>
        <dbReference type="SMART" id="SM00833"/>
    </source>
</evidence>
<comment type="catalytic activity">
    <reaction evidence="6">
        <text>GTP + H2O = GDP + phosphate + H(+)</text>
        <dbReference type="Rhea" id="RHEA:19669"/>
        <dbReference type="ChEBI" id="CHEBI:15377"/>
        <dbReference type="ChEBI" id="CHEBI:15378"/>
        <dbReference type="ChEBI" id="CHEBI:37565"/>
        <dbReference type="ChEBI" id="CHEBI:43474"/>
        <dbReference type="ChEBI" id="CHEBI:58189"/>
    </reaction>
    <physiologicalReaction direction="left-to-right" evidence="6">
        <dbReference type="Rhea" id="RHEA:19670"/>
    </physiologicalReaction>
</comment>
<evidence type="ECO:0000313" key="8">
    <source>
        <dbReference type="EMBL" id="MDO6123327.1"/>
    </source>
</evidence>
<evidence type="ECO:0000256" key="6">
    <source>
        <dbReference type="ARBA" id="ARBA00049117"/>
    </source>
</evidence>
<evidence type="ECO:0000256" key="1">
    <source>
        <dbReference type="ARBA" id="ARBA00022741"/>
    </source>
</evidence>
<evidence type="ECO:0000256" key="4">
    <source>
        <dbReference type="ARBA" id="ARBA00034320"/>
    </source>
</evidence>
<dbReference type="Gene3D" id="3.40.50.300">
    <property type="entry name" value="P-loop containing nucleotide triphosphate hydrolases"/>
    <property type="match status" value="1"/>
</dbReference>
<dbReference type="InterPro" id="IPR003495">
    <property type="entry name" value="CobW/HypB/UreG_nucleotide-bd"/>
</dbReference>
<keyword evidence="3" id="KW-0143">Chaperone</keyword>
<comment type="similarity">
    <text evidence="4">Belongs to the SIMIBI class G3E GTPase family. ZNG1 subfamily.</text>
</comment>
<keyword evidence="1" id="KW-0547">Nucleotide-binding</keyword>
<evidence type="ECO:0000256" key="2">
    <source>
        <dbReference type="ARBA" id="ARBA00022801"/>
    </source>
</evidence>
<dbReference type="Pfam" id="PF02492">
    <property type="entry name" value="cobW"/>
    <property type="match status" value="1"/>
</dbReference>
<keyword evidence="9" id="KW-1185">Reference proteome</keyword>
<dbReference type="RefSeq" id="WP_244763003.1">
    <property type="nucleotide sequence ID" value="NZ_JALJCJ010000006.1"/>
</dbReference>
<protein>
    <submittedName>
        <fullName evidence="8">GTP-binding protein</fullName>
    </submittedName>
</protein>
<comment type="caution">
    <text evidence="8">The sequence shown here is derived from an EMBL/GenBank/DDBJ whole genome shotgun (WGS) entry which is preliminary data.</text>
</comment>
<sequence length="393" mass="43882">MNMHIEPATKKLPITILTGFLGSGKTTLLNYILTERHGHRIAVIENEFGEVDVDSDLVLASDEEIFQMQNGCICCFVDVRNDLIDVMKKLLSHRDKFDHIIVETSGLADPTPVATAFFVDRSVADEVELDAIVTLVDAMHIDQHLYDPVLDGSDNQAVNQIVAADRILVNKVDLASEEGLGELEGSLRKLNQTAPILRSTYGQVDLSNILGVKGFRPSYVRERAEILDIDMDDDRDAHGHHSHECHDAACGHPDHDHGHHIECHDAACDNPDHHHDHGDKHDHAPVTALRPHRHDATVKSHSFVYPQSFDGEKLAGFLKDYLGEHGDDIFRTKGIVSVANDDRFFVLQAVHKLVDFRPDHAWGEDTPKSKFVFIGRNLDRDGIDRNLRACLAA</sequence>
<dbReference type="InterPro" id="IPR051316">
    <property type="entry name" value="Zinc-reg_GTPase_activator"/>
</dbReference>
<evidence type="ECO:0000256" key="5">
    <source>
        <dbReference type="ARBA" id="ARBA00045658"/>
    </source>
</evidence>